<sequence length="132" mass="14986">MDSLLDSCSLSPQIYYYILYFRWYEQLPIISITKDISQTRDKASQKMQCKYCTLNFSGAARCCVCFDHGQVSHKGVFAWTDGAVEEEAKKEMKDATRRRAGTEHLSGHGHGVQALQPVLQRLGRKVLIAKRA</sequence>
<protein>
    <submittedName>
        <fullName evidence="1">Uncharacterized protein</fullName>
    </submittedName>
</protein>
<proteinExistence type="predicted"/>
<dbReference type="AlphaFoldDB" id="A0A2A9PE69"/>
<reference evidence="1 2" key="1">
    <citation type="journal article" date="2015" name="BMC Genomics">
        <title>Gene expression during zombie ant biting behavior reflects the complexity underlying fungal parasitic behavioral manipulation.</title>
        <authorList>
            <person name="de Bekker C."/>
            <person name="Ohm R.A."/>
            <person name="Loreto R.G."/>
            <person name="Sebastian A."/>
            <person name="Albert I."/>
            <person name="Merrow M."/>
            <person name="Brachmann A."/>
            <person name="Hughes D.P."/>
        </authorList>
    </citation>
    <scope>NUCLEOTIDE SEQUENCE [LARGE SCALE GENOMIC DNA]</scope>
    <source>
        <strain evidence="1 2">SC16a</strain>
    </source>
</reference>
<evidence type="ECO:0000313" key="1">
    <source>
        <dbReference type="EMBL" id="PFH59618.1"/>
    </source>
</evidence>
<evidence type="ECO:0000313" key="2">
    <source>
        <dbReference type="Proteomes" id="UP000037136"/>
    </source>
</evidence>
<gene>
    <name evidence="1" type="ORF">XA68_12105</name>
</gene>
<organism evidence="1 2">
    <name type="scientific">Ophiocordyceps unilateralis</name>
    <name type="common">Zombie-ant fungus</name>
    <name type="synonym">Torrubia unilateralis</name>
    <dbReference type="NCBI Taxonomy" id="268505"/>
    <lineage>
        <taxon>Eukaryota</taxon>
        <taxon>Fungi</taxon>
        <taxon>Dikarya</taxon>
        <taxon>Ascomycota</taxon>
        <taxon>Pezizomycotina</taxon>
        <taxon>Sordariomycetes</taxon>
        <taxon>Hypocreomycetidae</taxon>
        <taxon>Hypocreales</taxon>
        <taxon>Ophiocordycipitaceae</taxon>
        <taxon>Ophiocordyceps</taxon>
    </lineage>
</organism>
<reference evidence="1 2" key="2">
    <citation type="journal article" date="2017" name="Sci. Rep.">
        <title>Ant-infecting Ophiocordyceps genomes reveal a high diversity of potential behavioral manipulation genes and a possible major role for enterotoxins.</title>
        <authorList>
            <person name="de Bekker C."/>
            <person name="Ohm R.A."/>
            <person name="Evans H.C."/>
            <person name="Brachmann A."/>
            <person name="Hughes D.P."/>
        </authorList>
    </citation>
    <scope>NUCLEOTIDE SEQUENCE [LARGE SCALE GENOMIC DNA]</scope>
    <source>
        <strain evidence="1 2">SC16a</strain>
    </source>
</reference>
<accession>A0A2A9PE69</accession>
<dbReference type="Proteomes" id="UP000037136">
    <property type="component" value="Unassembled WGS sequence"/>
</dbReference>
<keyword evidence="2" id="KW-1185">Reference proteome</keyword>
<dbReference type="EMBL" id="LAZP02000186">
    <property type="protein sequence ID" value="PFH59618.1"/>
    <property type="molecule type" value="Genomic_DNA"/>
</dbReference>
<name>A0A2A9PE69_OPHUN</name>
<comment type="caution">
    <text evidence="1">The sequence shown here is derived from an EMBL/GenBank/DDBJ whole genome shotgun (WGS) entry which is preliminary data.</text>
</comment>